<dbReference type="InterPro" id="IPR003439">
    <property type="entry name" value="ABC_transporter-like_ATP-bd"/>
</dbReference>
<evidence type="ECO:0000256" key="3">
    <source>
        <dbReference type="ARBA" id="ARBA00022840"/>
    </source>
</evidence>
<comment type="caution">
    <text evidence="5">The sequence shown here is derived from an EMBL/GenBank/DDBJ whole genome shotgun (WGS) entry which is preliminary data.</text>
</comment>
<dbReference type="EMBL" id="JTJU01000008">
    <property type="protein sequence ID" value="OBX11761.1"/>
    <property type="molecule type" value="Genomic_DNA"/>
</dbReference>
<feature type="domain" description="ABC transporter" evidence="4">
    <location>
        <begin position="3"/>
        <end position="218"/>
    </location>
</feature>
<dbReference type="PROSITE" id="PS50893">
    <property type="entry name" value="ABC_TRANSPORTER_2"/>
    <property type="match status" value="1"/>
</dbReference>
<dbReference type="GO" id="GO:0005524">
    <property type="term" value="F:ATP binding"/>
    <property type="evidence" value="ECO:0007669"/>
    <property type="project" value="UniProtKB-KW"/>
</dbReference>
<dbReference type="PANTHER" id="PTHR42781">
    <property type="entry name" value="SPERMIDINE/PUTRESCINE IMPORT ATP-BINDING PROTEIN POTA"/>
    <property type="match status" value="1"/>
</dbReference>
<evidence type="ECO:0000256" key="1">
    <source>
        <dbReference type="ARBA" id="ARBA00022448"/>
    </source>
</evidence>
<dbReference type="Gene3D" id="3.40.50.300">
    <property type="entry name" value="P-loop containing nucleotide triphosphate hydrolases"/>
    <property type="match status" value="1"/>
</dbReference>
<dbReference type="GO" id="GO:0016887">
    <property type="term" value="F:ATP hydrolysis activity"/>
    <property type="evidence" value="ECO:0007669"/>
    <property type="project" value="InterPro"/>
</dbReference>
<dbReference type="InterPro" id="IPR003593">
    <property type="entry name" value="AAA+_ATPase"/>
</dbReference>
<evidence type="ECO:0000256" key="2">
    <source>
        <dbReference type="ARBA" id="ARBA00022741"/>
    </source>
</evidence>
<keyword evidence="1" id="KW-0813">Transport</keyword>
<organism evidence="5 6">
    <name type="scientific">Gallibacterium salpingitidis</name>
    <dbReference type="NCBI Taxonomy" id="505341"/>
    <lineage>
        <taxon>Bacteria</taxon>
        <taxon>Pseudomonadati</taxon>
        <taxon>Pseudomonadota</taxon>
        <taxon>Gammaproteobacteria</taxon>
        <taxon>Pasteurellales</taxon>
        <taxon>Pasteurellaceae</taxon>
        <taxon>Gallibacterium</taxon>
    </lineage>
</organism>
<evidence type="ECO:0000313" key="5">
    <source>
        <dbReference type="EMBL" id="OBX11761.1"/>
    </source>
</evidence>
<dbReference type="SMART" id="SM00382">
    <property type="entry name" value="AAA"/>
    <property type="match status" value="1"/>
</dbReference>
<dbReference type="InterPro" id="IPR027417">
    <property type="entry name" value="P-loop_NTPase"/>
</dbReference>
<reference evidence="5 6" key="1">
    <citation type="submission" date="2014-11" db="EMBL/GenBank/DDBJ databases">
        <title>Pan-genome of Gallibacterium spp.</title>
        <authorList>
            <person name="Kudirkiene E."/>
            <person name="Bojesen A.M."/>
        </authorList>
    </citation>
    <scope>NUCLEOTIDE SEQUENCE [LARGE SCALE GENOMIC DNA]</scope>
    <source>
        <strain evidence="5 6">18469/18</strain>
    </source>
</reference>
<protein>
    <submittedName>
        <fullName evidence="5">ABC transporter ATP-binding protein</fullName>
    </submittedName>
</protein>
<sequence length="231" mass="26220">MMLRLSHLKLDLQRDTIVQDFNLSLQYGEVKTLFGPSGCGKTTILRLISGLVKPSAGSISCHFQKIGFLFQENRLLDNLNALQNIAIFMPSPDLKKIYTTAATIGLNQSDLNKYPSQLSGGMAKRVAFLRMFLSGCDLALLDEPFVGLDRDLRQVLINMLINKIEHKQLSCLLVTHDRYEAAKLSHEILFLSKKGMLVEKKLCLETPLLERNSKYEEDIVNQYFNGVIYYE</sequence>
<dbReference type="Proteomes" id="UP000092527">
    <property type="component" value="Unassembled WGS sequence"/>
</dbReference>
<keyword evidence="2" id="KW-0547">Nucleotide-binding</keyword>
<dbReference type="Pfam" id="PF00005">
    <property type="entry name" value="ABC_tran"/>
    <property type="match status" value="1"/>
</dbReference>
<gene>
    <name evidence="5" type="ORF">QV09_01200</name>
</gene>
<dbReference type="PANTHER" id="PTHR42781:SF4">
    <property type="entry name" value="SPERMIDINE_PUTRESCINE IMPORT ATP-BINDING PROTEIN POTA"/>
    <property type="match status" value="1"/>
</dbReference>
<name>A0AB36E6K1_9PAST</name>
<proteinExistence type="predicted"/>
<dbReference type="InterPro" id="IPR050093">
    <property type="entry name" value="ABC_SmlMolc_Importer"/>
</dbReference>
<dbReference type="AlphaFoldDB" id="A0AB36E6K1"/>
<dbReference type="PROSITE" id="PS00211">
    <property type="entry name" value="ABC_TRANSPORTER_1"/>
    <property type="match status" value="1"/>
</dbReference>
<keyword evidence="3 5" id="KW-0067">ATP-binding</keyword>
<accession>A0AB36E6K1</accession>
<dbReference type="InterPro" id="IPR017871">
    <property type="entry name" value="ABC_transporter-like_CS"/>
</dbReference>
<evidence type="ECO:0000313" key="6">
    <source>
        <dbReference type="Proteomes" id="UP000092527"/>
    </source>
</evidence>
<evidence type="ECO:0000259" key="4">
    <source>
        <dbReference type="PROSITE" id="PS50893"/>
    </source>
</evidence>
<dbReference type="SUPFAM" id="SSF52540">
    <property type="entry name" value="P-loop containing nucleoside triphosphate hydrolases"/>
    <property type="match status" value="1"/>
</dbReference>